<dbReference type="PRINTS" id="PR00455">
    <property type="entry name" value="HTHTETR"/>
</dbReference>
<accession>A0ABN2Q7B0</accession>
<reference evidence="5 6" key="1">
    <citation type="journal article" date="2019" name="Int. J. Syst. Evol. Microbiol.">
        <title>The Global Catalogue of Microorganisms (GCM) 10K type strain sequencing project: providing services to taxonomists for standard genome sequencing and annotation.</title>
        <authorList>
            <consortium name="The Broad Institute Genomics Platform"/>
            <consortium name="The Broad Institute Genome Sequencing Center for Infectious Disease"/>
            <person name="Wu L."/>
            <person name="Ma J."/>
        </authorList>
    </citation>
    <scope>NUCLEOTIDE SEQUENCE [LARGE SCALE GENOMIC DNA]</scope>
    <source>
        <strain evidence="5 6">JCM 15309</strain>
    </source>
</reference>
<name>A0ABN2Q7B0_9ACTN</name>
<keyword evidence="6" id="KW-1185">Reference proteome</keyword>
<dbReference type="EMBL" id="BAAAPB010000001">
    <property type="protein sequence ID" value="GAA1946097.1"/>
    <property type="molecule type" value="Genomic_DNA"/>
</dbReference>
<dbReference type="InterPro" id="IPR009057">
    <property type="entry name" value="Homeodomain-like_sf"/>
</dbReference>
<dbReference type="PANTHER" id="PTHR30055:SF200">
    <property type="entry name" value="HTH-TYPE TRANSCRIPTIONAL REPRESSOR BDCR"/>
    <property type="match status" value="1"/>
</dbReference>
<dbReference type="SUPFAM" id="SSF46689">
    <property type="entry name" value="Homeodomain-like"/>
    <property type="match status" value="1"/>
</dbReference>
<evidence type="ECO:0000256" key="1">
    <source>
        <dbReference type="ARBA" id="ARBA00023125"/>
    </source>
</evidence>
<evidence type="ECO:0000259" key="4">
    <source>
        <dbReference type="PROSITE" id="PS50977"/>
    </source>
</evidence>
<feature type="domain" description="HTH tetR-type" evidence="4">
    <location>
        <begin position="23"/>
        <end position="83"/>
    </location>
</feature>
<evidence type="ECO:0000256" key="2">
    <source>
        <dbReference type="PROSITE-ProRule" id="PRU00335"/>
    </source>
</evidence>
<dbReference type="Gene3D" id="1.10.357.10">
    <property type="entry name" value="Tetracycline Repressor, domain 2"/>
    <property type="match status" value="1"/>
</dbReference>
<dbReference type="InterPro" id="IPR050109">
    <property type="entry name" value="HTH-type_TetR-like_transc_reg"/>
</dbReference>
<keyword evidence="1 2" id="KW-0238">DNA-binding</keyword>
<evidence type="ECO:0000313" key="5">
    <source>
        <dbReference type="EMBL" id="GAA1946097.1"/>
    </source>
</evidence>
<dbReference type="PROSITE" id="PS50977">
    <property type="entry name" value="HTH_TETR_2"/>
    <property type="match status" value="1"/>
</dbReference>
<feature type="compositionally biased region" description="Polar residues" evidence="3">
    <location>
        <begin position="10"/>
        <end position="23"/>
    </location>
</feature>
<feature type="DNA-binding region" description="H-T-H motif" evidence="2">
    <location>
        <begin position="46"/>
        <end position="65"/>
    </location>
</feature>
<proteinExistence type="predicted"/>
<sequence length="217" mass="23767">MTLPARGSVGPSTPTPTATGQTSKARERILLTADRLFYDEGIHAVGIQRIIAESGVTRVTLYRHFPSKDDLIAAYLGRRASYDHTQVDAIIDAYPDDPRRALTELATVLTRDDFAAMRRGCPFINASAEFTGAHASRVAAKEIRRWVTGRLEELLRRLDHRDPRGGAEKLMMARTGAVVSGALDDNRHLNEDFLECWEQLIDAGLPADASAPGPTSA</sequence>
<feature type="region of interest" description="Disordered" evidence="3">
    <location>
        <begin position="1"/>
        <end position="24"/>
    </location>
</feature>
<evidence type="ECO:0000313" key="6">
    <source>
        <dbReference type="Proteomes" id="UP001500571"/>
    </source>
</evidence>
<evidence type="ECO:0000256" key="3">
    <source>
        <dbReference type="SAM" id="MobiDB-lite"/>
    </source>
</evidence>
<dbReference type="Proteomes" id="UP001500571">
    <property type="component" value="Unassembled WGS sequence"/>
</dbReference>
<dbReference type="PANTHER" id="PTHR30055">
    <property type="entry name" value="HTH-TYPE TRANSCRIPTIONAL REGULATOR RUTR"/>
    <property type="match status" value="1"/>
</dbReference>
<dbReference type="SUPFAM" id="SSF48498">
    <property type="entry name" value="Tetracyclin repressor-like, C-terminal domain"/>
    <property type="match status" value="1"/>
</dbReference>
<gene>
    <name evidence="5" type="ORF">GCM10009798_01330</name>
</gene>
<organism evidence="5 6">
    <name type="scientific">Nocardioides panacihumi</name>
    <dbReference type="NCBI Taxonomy" id="400774"/>
    <lineage>
        <taxon>Bacteria</taxon>
        <taxon>Bacillati</taxon>
        <taxon>Actinomycetota</taxon>
        <taxon>Actinomycetes</taxon>
        <taxon>Propionibacteriales</taxon>
        <taxon>Nocardioidaceae</taxon>
        <taxon>Nocardioides</taxon>
    </lineage>
</organism>
<comment type="caution">
    <text evidence="5">The sequence shown here is derived from an EMBL/GenBank/DDBJ whole genome shotgun (WGS) entry which is preliminary data.</text>
</comment>
<dbReference type="Pfam" id="PF00440">
    <property type="entry name" value="TetR_N"/>
    <property type="match status" value="1"/>
</dbReference>
<protein>
    <recommendedName>
        <fullName evidence="4">HTH tetR-type domain-containing protein</fullName>
    </recommendedName>
</protein>
<dbReference type="RefSeq" id="WP_344041354.1">
    <property type="nucleotide sequence ID" value="NZ_BAAAPB010000001.1"/>
</dbReference>
<dbReference type="InterPro" id="IPR036271">
    <property type="entry name" value="Tet_transcr_reg_TetR-rel_C_sf"/>
</dbReference>
<dbReference type="InterPro" id="IPR001647">
    <property type="entry name" value="HTH_TetR"/>
</dbReference>